<keyword evidence="4" id="KW-0963">Cytoplasm</keyword>
<dbReference type="FunFam" id="3.40.50.150:FF:000010">
    <property type="entry name" value="Protein-L-isoaspartate O-methyltransferase"/>
    <property type="match status" value="1"/>
</dbReference>
<dbReference type="SUPFAM" id="SSF53335">
    <property type="entry name" value="S-adenosyl-L-methionine-dependent methyltransferases"/>
    <property type="match status" value="1"/>
</dbReference>
<evidence type="ECO:0000256" key="4">
    <source>
        <dbReference type="ARBA" id="ARBA00022490"/>
    </source>
</evidence>
<organism evidence="8">
    <name type="scientific">marine metagenome</name>
    <dbReference type="NCBI Taxonomy" id="408172"/>
    <lineage>
        <taxon>unclassified sequences</taxon>
        <taxon>metagenomes</taxon>
        <taxon>ecological metagenomes</taxon>
    </lineage>
</organism>
<accession>A0A381VT12</accession>
<dbReference type="PANTHER" id="PTHR11579:SF0">
    <property type="entry name" value="PROTEIN-L-ISOASPARTATE(D-ASPARTATE) O-METHYLTRANSFERASE"/>
    <property type="match status" value="1"/>
</dbReference>
<dbReference type="PANTHER" id="PTHR11579">
    <property type="entry name" value="PROTEIN-L-ISOASPARTATE O-METHYLTRANSFERASE"/>
    <property type="match status" value="1"/>
</dbReference>
<evidence type="ECO:0000256" key="7">
    <source>
        <dbReference type="ARBA" id="ARBA00022691"/>
    </source>
</evidence>
<dbReference type="NCBIfam" id="NF001453">
    <property type="entry name" value="PRK00312.1"/>
    <property type="match status" value="1"/>
</dbReference>
<dbReference type="InterPro" id="IPR000682">
    <property type="entry name" value="PCMT"/>
</dbReference>
<dbReference type="GO" id="GO:0032259">
    <property type="term" value="P:methylation"/>
    <property type="evidence" value="ECO:0007669"/>
    <property type="project" value="UniProtKB-KW"/>
</dbReference>
<dbReference type="CDD" id="cd02440">
    <property type="entry name" value="AdoMet_MTases"/>
    <property type="match status" value="1"/>
</dbReference>
<comment type="subcellular location">
    <subcellularLocation>
        <location evidence="1">Cytoplasm</location>
    </subcellularLocation>
</comment>
<keyword evidence="5" id="KW-0489">Methyltransferase</keyword>
<sequence>MDLNVKHMIKNQLVRRDIADKKVLEAIEKVPRHLFVGKVQRPFAYGDNPLPIGHGQTISQPYIVAFMTEMLNVQSHHTVLEIGTGCGYQAAILSLLVKKVISLEIVKALANSTKKRLKKLNYQNIEVFCFNGKKGWVNDAPYDRIITTAAPTQVPDALIEQLAPNGQMVIPVGPDVNHQYLHIITKNRGFIQTKQSLPVRFVPMI</sequence>
<dbReference type="Gene3D" id="3.40.50.150">
    <property type="entry name" value="Vaccinia Virus protein VP39"/>
    <property type="match status" value="1"/>
</dbReference>
<dbReference type="InterPro" id="IPR029063">
    <property type="entry name" value="SAM-dependent_MTases_sf"/>
</dbReference>
<evidence type="ECO:0000256" key="1">
    <source>
        <dbReference type="ARBA" id="ARBA00004496"/>
    </source>
</evidence>
<keyword evidence="6" id="KW-0808">Transferase</keyword>
<dbReference type="AlphaFoldDB" id="A0A381VT12"/>
<reference evidence="8" key="1">
    <citation type="submission" date="2018-05" db="EMBL/GenBank/DDBJ databases">
        <authorList>
            <person name="Lanie J.A."/>
            <person name="Ng W.-L."/>
            <person name="Kazmierczak K.M."/>
            <person name="Andrzejewski T.M."/>
            <person name="Davidsen T.M."/>
            <person name="Wayne K.J."/>
            <person name="Tettelin H."/>
            <person name="Glass J.I."/>
            <person name="Rusch D."/>
            <person name="Podicherti R."/>
            <person name="Tsui H.-C.T."/>
            <person name="Winkler M.E."/>
        </authorList>
    </citation>
    <scope>NUCLEOTIDE SEQUENCE</scope>
</reference>
<proteinExistence type="inferred from homology"/>
<evidence type="ECO:0000313" key="8">
    <source>
        <dbReference type="EMBL" id="SVA43440.1"/>
    </source>
</evidence>
<comment type="similarity">
    <text evidence="2">Belongs to the methyltransferase superfamily. L-isoaspartyl/D-aspartyl protein methyltransferase family.</text>
</comment>
<dbReference type="NCBIfam" id="TIGR00080">
    <property type="entry name" value="pimt"/>
    <property type="match status" value="1"/>
</dbReference>
<dbReference type="Pfam" id="PF01135">
    <property type="entry name" value="PCMT"/>
    <property type="match status" value="1"/>
</dbReference>
<dbReference type="GO" id="GO:0005737">
    <property type="term" value="C:cytoplasm"/>
    <property type="evidence" value="ECO:0007669"/>
    <property type="project" value="UniProtKB-SubCell"/>
</dbReference>
<name>A0A381VT12_9ZZZZ</name>
<dbReference type="EC" id="2.1.1.77" evidence="3"/>
<evidence type="ECO:0000256" key="2">
    <source>
        <dbReference type="ARBA" id="ARBA00005369"/>
    </source>
</evidence>
<dbReference type="GO" id="GO:0004719">
    <property type="term" value="F:protein-L-isoaspartate (D-aspartate) O-methyltransferase activity"/>
    <property type="evidence" value="ECO:0007669"/>
    <property type="project" value="UniProtKB-EC"/>
</dbReference>
<evidence type="ECO:0000256" key="6">
    <source>
        <dbReference type="ARBA" id="ARBA00022679"/>
    </source>
</evidence>
<keyword evidence="7" id="KW-0949">S-adenosyl-L-methionine</keyword>
<gene>
    <name evidence="8" type="ORF">METZ01_LOCUS96294</name>
</gene>
<protein>
    <recommendedName>
        <fullName evidence="3">protein-L-isoaspartate(D-aspartate) O-methyltransferase</fullName>
        <ecNumber evidence="3">2.1.1.77</ecNumber>
    </recommendedName>
</protein>
<dbReference type="HAMAP" id="MF_00090">
    <property type="entry name" value="PIMT"/>
    <property type="match status" value="1"/>
</dbReference>
<evidence type="ECO:0000256" key="5">
    <source>
        <dbReference type="ARBA" id="ARBA00022603"/>
    </source>
</evidence>
<dbReference type="EMBL" id="UINC01009698">
    <property type="protein sequence ID" value="SVA43440.1"/>
    <property type="molecule type" value="Genomic_DNA"/>
</dbReference>
<evidence type="ECO:0000256" key="3">
    <source>
        <dbReference type="ARBA" id="ARBA00011890"/>
    </source>
</evidence>